<dbReference type="Proteomes" id="UP000435802">
    <property type="component" value="Unassembled WGS sequence"/>
</dbReference>
<comment type="caution">
    <text evidence="2">The sequence shown here is derived from an EMBL/GenBank/DDBJ whole genome shotgun (WGS) entry which is preliminary data.</text>
</comment>
<accession>A0A6N8SIE8</accession>
<dbReference type="RefSeq" id="WP_160860983.1">
    <property type="nucleotide sequence ID" value="NZ_WUMK01000007.1"/>
</dbReference>
<protein>
    <submittedName>
        <fullName evidence="2">Alpha/beta fold hydrolase</fullName>
    </submittedName>
</protein>
<dbReference type="EMBL" id="WUMK01000007">
    <property type="protein sequence ID" value="MXN47468.1"/>
    <property type="molecule type" value="Genomic_DNA"/>
</dbReference>
<evidence type="ECO:0000259" key="1">
    <source>
        <dbReference type="Pfam" id="PF12146"/>
    </source>
</evidence>
<dbReference type="InterPro" id="IPR029058">
    <property type="entry name" value="AB_hydrolase_fold"/>
</dbReference>
<dbReference type="SUPFAM" id="SSF53474">
    <property type="entry name" value="alpha/beta-Hydrolases"/>
    <property type="match status" value="1"/>
</dbReference>
<proteinExistence type="predicted"/>
<feature type="domain" description="Serine aminopeptidase S33" evidence="1">
    <location>
        <begin position="41"/>
        <end position="294"/>
    </location>
</feature>
<dbReference type="Gene3D" id="3.40.50.1820">
    <property type="entry name" value="alpha/beta hydrolase"/>
    <property type="match status" value="1"/>
</dbReference>
<sequence length="320" mass="35249">MDSILHATADNPVPENHVAGFLEGRGGVKIRYAVFRSKERQAKGTVVLLQGRSECIEKYFETINDLTARGLWVATFDWRGQAGSDRLITGSRAGHVARFADYEADLSLFLERIVLPDARLPFFIVAHSTGALVALSQAPLLENRIERMVLAAPFVALAGQSMSQRKIAIIARLASLTGLGNRTFRKGDPSLDFANNVVTSDARRFARNAAIYAEHPELSISWPSARWLNETIATMARVTHQDHLTRIRIPTLLLCPTADILVPRKAIGDLARIFRAARLIEIDGARHELFQEADRFRAQTLAAIEAFIPGSDAEETGLGA</sequence>
<dbReference type="InterPro" id="IPR051044">
    <property type="entry name" value="MAG_DAG_Lipase"/>
</dbReference>
<dbReference type="GO" id="GO:0016787">
    <property type="term" value="F:hydrolase activity"/>
    <property type="evidence" value="ECO:0007669"/>
    <property type="project" value="UniProtKB-KW"/>
</dbReference>
<keyword evidence="3" id="KW-1185">Reference proteome</keyword>
<dbReference type="PANTHER" id="PTHR11614">
    <property type="entry name" value="PHOSPHOLIPASE-RELATED"/>
    <property type="match status" value="1"/>
</dbReference>
<dbReference type="OrthoDB" id="9788260at2"/>
<evidence type="ECO:0000313" key="2">
    <source>
        <dbReference type="EMBL" id="MXN47468.1"/>
    </source>
</evidence>
<dbReference type="AlphaFoldDB" id="A0A6N8SIE8"/>
<reference evidence="2 3" key="1">
    <citation type="submission" date="2019-12" db="EMBL/GenBank/DDBJ databases">
        <title>Shinella kummerowiae sp. nov., a symbiotic bacterium isolated from root nodules of the herbal legume Kummerowia stipulacea.</title>
        <authorList>
            <person name="Gao J."/>
        </authorList>
    </citation>
    <scope>NUCLEOTIDE SEQUENCE [LARGE SCALE GENOMIC DNA]</scope>
    <source>
        <strain evidence="2 3">CCBAU 25048</strain>
    </source>
</reference>
<dbReference type="Pfam" id="PF12146">
    <property type="entry name" value="Hydrolase_4"/>
    <property type="match status" value="1"/>
</dbReference>
<name>A0A6N8SIE8_9HYPH</name>
<dbReference type="InterPro" id="IPR022742">
    <property type="entry name" value="Hydrolase_4"/>
</dbReference>
<gene>
    <name evidence="2" type="ORF">GR138_19900</name>
</gene>
<organism evidence="2 3">
    <name type="scientific">Shinella kummerowiae</name>
    <dbReference type="NCBI Taxonomy" id="417745"/>
    <lineage>
        <taxon>Bacteria</taxon>
        <taxon>Pseudomonadati</taxon>
        <taxon>Pseudomonadota</taxon>
        <taxon>Alphaproteobacteria</taxon>
        <taxon>Hyphomicrobiales</taxon>
        <taxon>Rhizobiaceae</taxon>
        <taxon>Shinella</taxon>
    </lineage>
</organism>
<evidence type="ECO:0000313" key="3">
    <source>
        <dbReference type="Proteomes" id="UP000435802"/>
    </source>
</evidence>
<keyword evidence="2" id="KW-0378">Hydrolase</keyword>